<proteinExistence type="predicted"/>
<dbReference type="AlphaFoldDB" id="A0A2Y8ZS44"/>
<reference evidence="1" key="1">
    <citation type="submission" date="2016-10" db="EMBL/GenBank/DDBJ databases">
        <authorList>
            <person name="Cai Z."/>
        </authorList>
    </citation>
    <scope>NUCLEOTIDE SEQUENCE [LARGE SCALE GENOMIC DNA]</scope>
    <source>
        <strain evidence="1">DSM 22951</strain>
    </source>
</reference>
<dbReference type="EMBL" id="UESZ01000001">
    <property type="protein sequence ID" value="SSA32747.1"/>
    <property type="molecule type" value="Genomic_DNA"/>
</dbReference>
<keyword evidence="3" id="KW-1185">Reference proteome</keyword>
<name>A0A2Y8ZS44_9MICO</name>
<dbReference type="EMBL" id="UESZ01000004">
    <property type="protein sequence ID" value="SSA59161.1"/>
    <property type="molecule type" value="Genomic_DNA"/>
</dbReference>
<dbReference type="RefSeq" id="WP_109683540.1">
    <property type="nucleotide sequence ID" value="NZ_QGDN01000001.1"/>
</dbReference>
<accession>A0A2Y8ZS44</accession>
<gene>
    <name evidence="1" type="ORF">SAMN04489750_0010</name>
    <name evidence="2" type="ORF">SAMN04489750_3982</name>
</gene>
<protein>
    <submittedName>
        <fullName evidence="1">Uncharacterized protein</fullName>
    </submittedName>
</protein>
<evidence type="ECO:0000313" key="2">
    <source>
        <dbReference type="EMBL" id="SSA59161.1"/>
    </source>
</evidence>
<evidence type="ECO:0000313" key="1">
    <source>
        <dbReference type="EMBL" id="SSA32747.1"/>
    </source>
</evidence>
<evidence type="ECO:0000313" key="3">
    <source>
        <dbReference type="Proteomes" id="UP000250028"/>
    </source>
</evidence>
<organism evidence="1 3">
    <name type="scientific">Branchiibius hedensis</name>
    <dbReference type="NCBI Taxonomy" id="672460"/>
    <lineage>
        <taxon>Bacteria</taxon>
        <taxon>Bacillati</taxon>
        <taxon>Actinomycetota</taxon>
        <taxon>Actinomycetes</taxon>
        <taxon>Micrococcales</taxon>
        <taxon>Dermacoccaceae</taxon>
        <taxon>Branchiibius</taxon>
    </lineage>
</organism>
<sequence length="77" mass="8493">MTAAATGVRMIPFNQVVTDSGTSASTVNRAMNKWKAGIDDGKFPPPLAYKRKGKGAKAERCCTTDQFADWLERWPED</sequence>
<dbReference type="Proteomes" id="UP000250028">
    <property type="component" value="Unassembled WGS sequence"/>
</dbReference>
<dbReference type="OrthoDB" id="9956658at2"/>
<reference evidence="3" key="2">
    <citation type="submission" date="2016-10" db="EMBL/GenBank/DDBJ databases">
        <authorList>
            <person name="Varghese N."/>
            <person name="Submissions S."/>
        </authorList>
    </citation>
    <scope>NUCLEOTIDE SEQUENCE [LARGE SCALE GENOMIC DNA]</scope>
    <source>
        <strain evidence="3">DSM 22951</strain>
    </source>
</reference>